<dbReference type="GeneID" id="7331475"/>
<dbReference type="CDD" id="cd22233">
    <property type="entry name" value="RHH_CopAso-like"/>
    <property type="match status" value="1"/>
</dbReference>
<dbReference type="Pfam" id="PF01402">
    <property type="entry name" value="RHH_1"/>
    <property type="match status" value="1"/>
</dbReference>
<evidence type="ECO:0000313" key="2">
    <source>
        <dbReference type="EMBL" id="ACL94571.1"/>
    </source>
</evidence>
<organism evidence="2 3">
    <name type="scientific">Caulobacter vibrioides (strain NA1000 / CB15N)</name>
    <name type="common">Caulobacter crescentus</name>
    <dbReference type="NCBI Taxonomy" id="565050"/>
    <lineage>
        <taxon>Bacteria</taxon>
        <taxon>Pseudomonadati</taxon>
        <taxon>Pseudomonadota</taxon>
        <taxon>Alphaproteobacteria</taxon>
        <taxon>Caulobacterales</taxon>
        <taxon>Caulobacteraceae</taxon>
        <taxon>Caulobacter</taxon>
    </lineage>
</organism>
<gene>
    <name evidence="2" type="primary">parD2</name>
    <name evidence="2" type="ordered locus">CCNA_01106</name>
</gene>
<dbReference type="KEGG" id="ccs:CCNA_01106"/>
<dbReference type="RefSeq" id="YP_002516479.1">
    <property type="nucleotide sequence ID" value="NC_011916.1"/>
</dbReference>
<feature type="domain" description="Ribbon-helix-helix protein CopG" evidence="1">
    <location>
        <begin position="6"/>
        <end position="44"/>
    </location>
</feature>
<dbReference type="Proteomes" id="UP000001364">
    <property type="component" value="Chromosome"/>
</dbReference>
<dbReference type="PANTHER" id="PTHR40688:SF2">
    <property type="entry name" value="RIBBON-HELIX-HELIX PROTEIN COPG DOMAIN-CONTAINING PROTEIN"/>
    <property type="match status" value="1"/>
</dbReference>
<proteinExistence type="predicted"/>
<dbReference type="RefSeq" id="WP_012640129.1">
    <property type="nucleotide sequence ID" value="NC_011916.1"/>
</dbReference>
<dbReference type="OrthoDB" id="7191563at2"/>
<dbReference type="PANTHER" id="PTHR40688">
    <property type="match status" value="1"/>
</dbReference>
<evidence type="ECO:0000259" key="1">
    <source>
        <dbReference type="Pfam" id="PF01402"/>
    </source>
</evidence>
<accession>A0A0H3C6H5</accession>
<sequence length="89" mass="10138">MAKPASLSIELDSDLDRRLSEIAEGMDQPKTAIIERALRDFVELRDWQDAAIDEGLRAAEEGRVFDHDKVGEWIDSWGTPNERPMPSRD</sequence>
<dbReference type="PATRIC" id="fig|565050.3.peg.1088"/>
<reference evidence="2 3" key="1">
    <citation type="journal article" date="2010" name="J. Bacteriol.">
        <title>The genetic basis of laboratory adaptation in Caulobacter crescentus.</title>
        <authorList>
            <person name="Marks M.E."/>
            <person name="Castro-Rojas C.M."/>
            <person name="Teiling C."/>
            <person name="Du L."/>
            <person name="Kapatral V."/>
            <person name="Walunas T.L."/>
            <person name="Crosson S."/>
        </authorList>
    </citation>
    <scope>NUCLEOTIDE SEQUENCE [LARGE SCALE GENOMIC DNA]</scope>
    <source>
        <strain evidence="3">NA1000 / CB15N</strain>
    </source>
</reference>
<dbReference type="PhylomeDB" id="A0A0H3C6H5"/>
<keyword evidence="3" id="KW-1185">Reference proteome</keyword>
<dbReference type="EMBL" id="CP001340">
    <property type="protein sequence ID" value="ACL94571.1"/>
    <property type="molecule type" value="Genomic_DNA"/>
</dbReference>
<dbReference type="AlphaFoldDB" id="A0A0H3C6H5"/>
<dbReference type="HOGENOM" id="CLU_155311_5_2_5"/>
<dbReference type="InterPro" id="IPR052991">
    <property type="entry name" value="Non-func_TypeII_TA_Antitoxin"/>
</dbReference>
<dbReference type="InterPro" id="IPR002145">
    <property type="entry name" value="CopG"/>
</dbReference>
<name>A0A0H3C6H5_CAUVN</name>
<dbReference type="GO" id="GO:0006355">
    <property type="term" value="P:regulation of DNA-templated transcription"/>
    <property type="evidence" value="ECO:0007669"/>
    <property type="project" value="InterPro"/>
</dbReference>
<protein>
    <submittedName>
        <fullName evidence="2">Antitoxin protein parD2</fullName>
    </submittedName>
</protein>
<evidence type="ECO:0000313" key="3">
    <source>
        <dbReference type="Proteomes" id="UP000001364"/>
    </source>
</evidence>